<dbReference type="PROSITE" id="PS50158">
    <property type="entry name" value="ZF_CCHC"/>
    <property type="match status" value="1"/>
</dbReference>
<evidence type="ECO:0000259" key="3">
    <source>
        <dbReference type="PROSITE" id="PS50158"/>
    </source>
</evidence>
<dbReference type="Pfam" id="PF08284">
    <property type="entry name" value="RVP_2"/>
    <property type="match status" value="1"/>
</dbReference>
<evidence type="ECO:0000313" key="4">
    <source>
        <dbReference type="Proteomes" id="UP000818029"/>
    </source>
</evidence>
<dbReference type="Proteomes" id="UP000818029">
    <property type="component" value="Chromosome D12"/>
</dbReference>
<dbReference type="PaxDb" id="3635-A0A1U8NX01"/>
<gene>
    <name evidence="5" type="primary">LOC107951831</name>
</gene>
<dbReference type="GO" id="GO:0003676">
    <property type="term" value="F:nucleic acid binding"/>
    <property type="evidence" value="ECO:0007669"/>
    <property type="project" value="InterPro"/>
</dbReference>
<dbReference type="RefSeq" id="XP_016742504.1">
    <property type="nucleotide sequence ID" value="XM_016887015.1"/>
</dbReference>
<evidence type="ECO:0000256" key="2">
    <source>
        <dbReference type="SAM" id="MobiDB-lite"/>
    </source>
</evidence>
<dbReference type="SMART" id="SM00343">
    <property type="entry name" value="ZnF_C2HC"/>
    <property type="match status" value="1"/>
</dbReference>
<dbReference type="SUPFAM" id="SSF57756">
    <property type="entry name" value="Retrovirus zinc finger-like domains"/>
    <property type="match status" value="1"/>
</dbReference>
<dbReference type="GeneID" id="107951831"/>
<proteinExistence type="predicted"/>
<feature type="region of interest" description="Disordered" evidence="2">
    <location>
        <begin position="46"/>
        <end position="74"/>
    </location>
</feature>
<keyword evidence="4" id="KW-1185">Reference proteome</keyword>
<keyword evidence="1" id="KW-0479">Metal-binding</keyword>
<reference evidence="4" key="1">
    <citation type="journal article" date="2020" name="Nat. Genet.">
        <title>Genomic diversifications of five Gossypium allopolyploid species and their impact on cotton improvement.</title>
        <authorList>
            <person name="Chen Z.J."/>
            <person name="Sreedasyam A."/>
            <person name="Ando A."/>
            <person name="Song Q."/>
            <person name="De Santiago L.M."/>
            <person name="Hulse-Kemp A.M."/>
            <person name="Ding M."/>
            <person name="Ye W."/>
            <person name="Kirkbride R.C."/>
            <person name="Jenkins J."/>
            <person name="Plott C."/>
            <person name="Lovell J."/>
            <person name="Lin Y.M."/>
            <person name="Vaughn R."/>
            <person name="Liu B."/>
            <person name="Simpson S."/>
            <person name="Scheffler B.E."/>
            <person name="Wen L."/>
            <person name="Saski C.A."/>
            <person name="Grover C.E."/>
            <person name="Hu G."/>
            <person name="Conover J.L."/>
            <person name="Carlson J.W."/>
            <person name="Shu S."/>
            <person name="Boston L.B."/>
            <person name="Williams M."/>
            <person name="Peterson D.G."/>
            <person name="McGee K."/>
            <person name="Jones D.C."/>
            <person name="Wendel J.F."/>
            <person name="Stelly D.M."/>
            <person name="Grimwood J."/>
            <person name="Schmutz J."/>
        </authorList>
    </citation>
    <scope>NUCLEOTIDE SEQUENCE [LARGE SCALE GENOMIC DNA]</scope>
    <source>
        <strain evidence="4">cv. TM-1</strain>
    </source>
</reference>
<dbReference type="InterPro" id="IPR036875">
    <property type="entry name" value="Znf_CCHC_sf"/>
</dbReference>
<protein>
    <recommendedName>
        <fullName evidence="3">CCHC-type domain-containing protein</fullName>
    </recommendedName>
</protein>
<dbReference type="AlphaFoldDB" id="A0A1U8NX01"/>
<organism evidence="4 5">
    <name type="scientific">Gossypium hirsutum</name>
    <name type="common">Upland cotton</name>
    <name type="synonym">Gossypium mexicanum</name>
    <dbReference type="NCBI Taxonomy" id="3635"/>
    <lineage>
        <taxon>Eukaryota</taxon>
        <taxon>Viridiplantae</taxon>
        <taxon>Streptophyta</taxon>
        <taxon>Embryophyta</taxon>
        <taxon>Tracheophyta</taxon>
        <taxon>Spermatophyta</taxon>
        <taxon>Magnoliopsida</taxon>
        <taxon>eudicotyledons</taxon>
        <taxon>Gunneridae</taxon>
        <taxon>Pentapetalae</taxon>
        <taxon>rosids</taxon>
        <taxon>malvids</taxon>
        <taxon>Malvales</taxon>
        <taxon>Malvaceae</taxon>
        <taxon>Malvoideae</taxon>
        <taxon>Gossypium</taxon>
    </lineage>
</organism>
<dbReference type="InterPro" id="IPR001878">
    <property type="entry name" value="Znf_CCHC"/>
</dbReference>
<reference evidence="5" key="2">
    <citation type="submission" date="2025-08" db="UniProtKB">
        <authorList>
            <consortium name="RefSeq"/>
        </authorList>
    </citation>
    <scope>IDENTIFICATION</scope>
</reference>
<dbReference type="GO" id="GO:0008270">
    <property type="term" value="F:zinc ion binding"/>
    <property type="evidence" value="ECO:0007669"/>
    <property type="project" value="UniProtKB-KW"/>
</dbReference>
<dbReference type="Gene3D" id="4.10.60.10">
    <property type="entry name" value="Zinc finger, CCHC-type"/>
    <property type="match status" value="1"/>
</dbReference>
<dbReference type="KEGG" id="ghi:107951831"/>
<feature type="domain" description="CCHC-type" evidence="3">
    <location>
        <begin position="29"/>
        <end position="44"/>
    </location>
</feature>
<keyword evidence="1" id="KW-0863">Zinc-finger</keyword>
<dbReference type="OrthoDB" id="851428at2759"/>
<name>A0A1U8NX01_GOSHI</name>
<evidence type="ECO:0000313" key="5">
    <source>
        <dbReference type="RefSeq" id="XP_016742504.1"/>
    </source>
</evidence>
<keyword evidence="1" id="KW-0862">Zinc</keyword>
<evidence type="ECO:0000256" key="1">
    <source>
        <dbReference type="PROSITE-ProRule" id="PRU00047"/>
    </source>
</evidence>
<accession>A0A1U8NX01</accession>
<sequence>MGNARNTRPKCKHSNKLHFGEFRMKSGVCFRCGSFDHYLIDCPEKSEKGRPNNTATRGRLPRNPGNVSGSRDVMKDSTIRSEAQTLARDYAIRTHEDASVPDVITSTLSFIDIDVIALIDPGSTHSYVCTKLVSSKRLPVESTEFMVKLI</sequence>